<dbReference type="SUPFAM" id="SSF110857">
    <property type="entry name" value="Gamma-glutamyl cyclotransferase-like"/>
    <property type="match status" value="2"/>
</dbReference>
<comment type="caution">
    <text evidence="4">The sequence shown here is derived from an EMBL/GenBank/DDBJ whole genome shotgun (WGS) entry which is preliminary data.</text>
</comment>
<reference evidence="4 5" key="1">
    <citation type="journal article" date="2022" name="Int. J. Syst. Evol. Microbiol.">
        <title>Noviherbaspirillum aridicola sp. nov., isolated from an arid soil in Pakistan.</title>
        <authorList>
            <person name="Khan I.U."/>
            <person name="Saqib M."/>
            <person name="Amin A."/>
            <person name="Hussain F."/>
            <person name="Li L."/>
            <person name="Liu Y.H."/>
            <person name="Fang B.Z."/>
            <person name="Ahmed I."/>
            <person name="Li W.J."/>
        </authorList>
    </citation>
    <scope>NUCLEOTIDE SEQUENCE [LARGE SCALE GENOMIC DNA]</scope>
    <source>
        <strain evidence="4 5">NCCP-691</strain>
    </source>
</reference>
<gene>
    <name evidence="4" type="ORF">NCCP691_17970</name>
</gene>
<dbReference type="PANTHER" id="PTHR31544:SF2">
    <property type="entry name" value="AIG2-LIKE PROTEIN D"/>
    <property type="match status" value="1"/>
</dbReference>
<evidence type="ECO:0000313" key="4">
    <source>
        <dbReference type="EMBL" id="GIZ51783.1"/>
    </source>
</evidence>
<accession>A0ABQ4Q3M2</accession>
<sequence length="259" mass="27995">MHVFAYGSLMFPEVWRRVTGDTRRGEPALLADHARHAIHGESYPGVVARCGAQVPGVLYRDVGEAALAALDAFEGPEYERVTVRVRDAAGAQVDAAAYLYLVPGKLSASPWEPQAFDLAGFIARPPEVRAAAMHVFAYGSLMFPEVWRRVTGDTRRGEPALLADHARHAIHGESYPGVVARCGAQVPGVLYRDVGEAALAALDAFEGPEYERVTVRVRDAAGAQVDAAAYLYLVPGKLSASPWEPQAFDLAGFIARHCR</sequence>
<evidence type="ECO:0000259" key="3">
    <source>
        <dbReference type="Pfam" id="PF06094"/>
    </source>
</evidence>
<evidence type="ECO:0000313" key="5">
    <source>
        <dbReference type="Proteomes" id="UP000887222"/>
    </source>
</evidence>
<dbReference type="RefSeq" id="WP_238482378.1">
    <property type="nucleotide sequence ID" value="NZ_BPMK01000007.1"/>
</dbReference>
<dbReference type="Pfam" id="PF06094">
    <property type="entry name" value="GGACT"/>
    <property type="match status" value="2"/>
</dbReference>
<keyword evidence="5" id="KW-1185">Reference proteome</keyword>
<organism evidence="4 5">
    <name type="scientific">Noviherbaspirillum aridicola</name>
    <dbReference type="NCBI Taxonomy" id="2849687"/>
    <lineage>
        <taxon>Bacteria</taxon>
        <taxon>Pseudomonadati</taxon>
        <taxon>Pseudomonadota</taxon>
        <taxon>Betaproteobacteria</taxon>
        <taxon>Burkholderiales</taxon>
        <taxon>Oxalobacteraceae</taxon>
        <taxon>Noviherbaspirillum</taxon>
    </lineage>
</organism>
<proteinExistence type="predicted"/>
<protein>
    <recommendedName>
        <fullName evidence="2">Putative gamma-glutamylcyclotransferase</fullName>
    </recommendedName>
</protein>
<dbReference type="PANTHER" id="PTHR31544">
    <property type="entry name" value="AIG2-LIKE PROTEIN D"/>
    <property type="match status" value="1"/>
</dbReference>
<dbReference type="InterPro" id="IPR045038">
    <property type="entry name" value="AIG2-like"/>
</dbReference>
<dbReference type="EMBL" id="BPMK01000007">
    <property type="protein sequence ID" value="GIZ51783.1"/>
    <property type="molecule type" value="Genomic_DNA"/>
</dbReference>
<evidence type="ECO:0000256" key="2">
    <source>
        <dbReference type="ARBA" id="ARBA00030602"/>
    </source>
</evidence>
<dbReference type="CDD" id="cd06661">
    <property type="entry name" value="GGCT_like"/>
    <property type="match status" value="2"/>
</dbReference>
<dbReference type="InterPro" id="IPR013024">
    <property type="entry name" value="GGCT-like"/>
</dbReference>
<feature type="domain" description="Gamma-glutamylcyclotransferase AIG2-like" evidence="3">
    <location>
        <begin position="135"/>
        <end position="233"/>
    </location>
</feature>
<dbReference type="InterPro" id="IPR009288">
    <property type="entry name" value="AIG2-like_dom"/>
</dbReference>
<dbReference type="Proteomes" id="UP000887222">
    <property type="component" value="Unassembled WGS sequence"/>
</dbReference>
<feature type="domain" description="Gamma-glutamylcyclotransferase AIG2-like" evidence="3">
    <location>
        <begin position="3"/>
        <end position="101"/>
    </location>
</feature>
<keyword evidence="1" id="KW-0808">Transferase</keyword>
<name>A0ABQ4Q3M2_9BURK</name>
<dbReference type="Gene3D" id="3.10.490.10">
    <property type="entry name" value="Gamma-glutamyl cyclotransferase-like"/>
    <property type="match status" value="2"/>
</dbReference>
<dbReference type="InterPro" id="IPR036568">
    <property type="entry name" value="GGCT-like_sf"/>
</dbReference>
<evidence type="ECO:0000256" key="1">
    <source>
        <dbReference type="ARBA" id="ARBA00022679"/>
    </source>
</evidence>